<protein>
    <submittedName>
        <fullName evidence="8">Hydrogenase</fullName>
    </submittedName>
</protein>
<dbReference type="SUPFAM" id="SSF56770">
    <property type="entry name" value="HydA/Nqo6-like"/>
    <property type="match status" value="1"/>
</dbReference>
<proteinExistence type="inferred from homology"/>
<keyword evidence="3" id="KW-0004">4Fe-4S</keyword>
<feature type="domain" description="4Fe-4S ferredoxin-type" evidence="7">
    <location>
        <begin position="32"/>
        <end position="62"/>
    </location>
</feature>
<evidence type="ECO:0000256" key="5">
    <source>
        <dbReference type="ARBA" id="ARBA00023004"/>
    </source>
</evidence>
<dbReference type="InterPro" id="IPR006137">
    <property type="entry name" value="NADH_UbQ_OxRdtase-like_20kDa"/>
</dbReference>
<dbReference type="InterPro" id="IPR052375">
    <property type="entry name" value="Complex_I_20kDa-like"/>
</dbReference>
<reference evidence="8 9" key="1">
    <citation type="submission" date="2022-11" db="EMBL/GenBank/DDBJ databases">
        <title>Haliovirga abyssi gen. nov., sp. nov., a mesophilic fermentative bacterium isolated from the Iheya North hydrothermal field and the proposal of Haliovirgaceae fam. nov.</title>
        <authorList>
            <person name="Miyazaki U."/>
            <person name="Tame A."/>
            <person name="Miyazaki J."/>
            <person name="Takai K."/>
            <person name="Sawayama S."/>
            <person name="Kitajima M."/>
            <person name="Okamoto A."/>
            <person name="Nakagawa S."/>
        </authorList>
    </citation>
    <scope>NUCLEOTIDE SEQUENCE [LARGE SCALE GENOMIC DNA]</scope>
    <source>
        <strain evidence="8 9">IC12</strain>
    </source>
</reference>
<keyword evidence="5" id="KW-0408">Iron</keyword>
<gene>
    <name evidence="8" type="primary">ehrS</name>
    <name evidence="8" type="ORF">HLVA_20180</name>
</gene>
<evidence type="ECO:0000313" key="8">
    <source>
        <dbReference type="EMBL" id="BDU51449.1"/>
    </source>
</evidence>
<evidence type="ECO:0000259" key="7">
    <source>
        <dbReference type="PROSITE" id="PS51379"/>
    </source>
</evidence>
<name>A0AAU9DKK3_9FUSO</name>
<evidence type="ECO:0000256" key="3">
    <source>
        <dbReference type="ARBA" id="ARBA00022485"/>
    </source>
</evidence>
<dbReference type="EMBL" id="AP027059">
    <property type="protein sequence ID" value="BDU51449.1"/>
    <property type="molecule type" value="Genomic_DNA"/>
</dbReference>
<dbReference type="KEGG" id="haby:HLVA_20180"/>
<comment type="similarity">
    <text evidence="2">Belongs to the complex I 20 kDa subunit family.</text>
</comment>
<evidence type="ECO:0000256" key="2">
    <source>
        <dbReference type="ARBA" id="ARBA00009173"/>
    </source>
</evidence>
<dbReference type="Pfam" id="PF01058">
    <property type="entry name" value="Oxidored_q6"/>
    <property type="match status" value="1"/>
</dbReference>
<evidence type="ECO:0000313" key="9">
    <source>
        <dbReference type="Proteomes" id="UP001321582"/>
    </source>
</evidence>
<dbReference type="GO" id="GO:0051539">
    <property type="term" value="F:4 iron, 4 sulfur cluster binding"/>
    <property type="evidence" value="ECO:0007669"/>
    <property type="project" value="UniProtKB-KW"/>
</dbReference>
<dbReference type="AlphaFoldDB" id="A0AAU9DKK3"/>
<dbReference type="PANTHER" id="PTHR42989">
    <property type="entry name" value="HYDROGENASE-4 COMPONENT I"/>
    <property type="match status" value="1"/>
</dbReference>
<dbReference type="Gene3D" id="3.30.70.20">
    <property type="match status" value="1"/>
</dbReference>
<evidence type="ECO:0000256" key="1">
    <source>
        <dbReference type="ARBA" id="ARBA00001966"/>
    </source>
</evidence>
<dbReference type="PANTHER" id="PTHR42989:SF1">
    <property type="entry name" value="FORMATE HYDROGENLYASE SUBUNIT 7-RELATED"/>
    <property type="match status" value="1"/>
</dbReference>
<accession>A0AAU9DKK3</accession>
<organism evidence="8 9">
    <name type="scientific">Haliovirga abyssi</name>
    <dbReference type="NCBI Taxonomy" id="2996794"/>
    <lineage>
        <taxon>Bacteria</taxon>
        <taxon>Fusobacteriati</taxon>
        <taxon>Fusobacteriota</taxon>
        <taxon>Fusobacteriia</taxon>
        <taxon>Fusobacteriales</taxon>
        <taxon>Haliovirgaceae</taxon>
        <taxon>Haliovirga</taxon>
    </lineage>
</organism>
<evidence type="ECO:0000256" key="4">
    <source>
        <dbReference type="ARBA" id="ARBA00022723"/>
    </source>
</evidence>
<sequence length="251" mass="27825">MFIDIIKNRAEQGNRTSKYPKGKISLPKNYRGVPVINPECSKEVVEECAKICPQDAINVENKSIDLRKCTFCGECERVANGEFVKFSQNFEMGVTNENDLIIDKENKKMEIESKEYFKKIFGGALQLRVVSAGGCNSCEADINVLNTPVYDLSRFGIQFAASPRHADGLLIVGPVTKNMEYALKKAYEAVPNPKVVIASGACALSGGVFRDNKEQLNGVSNLFKVDLFVPGCPPHPMTLLYALVKFFKKDK</sequence>
<comment type="cofactor">
    <cofactor evidence="1">
        <name>[4Fe-4S] cluster</name>
        <dbReference type="ChEBI" id="CHEBI:49883"/>
    </cofactor>
</comment>
<dbReference type="Gene3D" id="3.40.50.12280">
    <property type="match status" value="1"/>
</dbReference>
<dbReference type="Proteomes" id="UP001321582">
    <property type="component" value="Chromosome"/>
</dbReference>
<dbReference type="InterPro" id="IPR017896">
    <property type="entry name" value="4Fe4S_Fe-S-bd"/>
</dbReference>
<keyword evidence="6" id="KW-0411">Iron-sulfur</keyword>
<dbReference type="PROSITE" id="PS51379">
    <property type="entry name" value="4FE4S_FER_2"/>
    <property type="match status" value="1"/>
</dbReference>
<dbReference type="SUPFAM" id="SSF54862">
    <property type="entry name" value="4Fe-4S ferredoxins"/>
    <property type="match status" value="1"/>
</dbReference>
<dbReference type="RefSeq" id="WP_307904339.1">
    <property type="nucleotide sequence ID" value="NZ_AP027059.1"/>
</dbReference>
<keyword evidence="9" id="KW-1185">Reference proteome</keyword>
<evidence type="ECO:0000256" key="6">
    <source>
        <dbReference type="ARBA" id="ARBA00023014"/>
    </source>
</evidence>
<keyword evidence="4" id="KW-0479">Metal-binding</keyword>
<dbReference type="GO" id="GO:0046872">
    <property type="term" value="F:metal ion binding"/>
    <property type="evidence" value="ECO:0007669"/>
    <property type="project" value="UniProtKB-KW"/>
</dbReference>